<protein>
    <recommendedName>
        <fullName evidence="7">Hydroxyacylglutathione hydrolase</fullName>
        <ecNumber evidence="7">3.1.2.6</ecNumber>
    </recommendedName>
    <alternativeName>
        <fullName evidence="7">Glyoxalase II</fullName>
        <shortName evidence="7">Glx II</shortName>
    </alternativeName>
</protein>
<evidence type="ECO:0000313" key="10">
    <source>
        <dbReference type="EMBL" id="QCI19320.1"/>
    </source>
</evidence>
<dbReference type="Pfam" id="PF00753">
    <property type="entry name" value="Lactamase_B"/>
    <property type="match status" value="1"/>
</dbReference>
<feature type="binding site" evidence="7">
    <location>
        <position position="153"/>
    </location>
    <ligand>
        <name>Zn(2+)</name>
        <dbReference type="ChEBI" id="CHEBI:29105"/>
        <label>2</label>
    </ligand>
</feature>
<evidence type="ECO:0000256" key="1">
    <source>
        <dbReference type="ARBA" id="ARBA00001623"/>
    </source>
</evidence>
<dbReference type="GO" id="GO:0004416">
    <property type="term" value="F:hydroxyacylglutathione hydrolase activity"/>
    <property type="evidence" value="ECO:0007669"/>
    <property type="project" value="UniProtKB-UniRule"/>
</dbReference>
<dbReference type="UniPathway" id="UPA00619">
    <property type="reaction ID" value="UER00676"/>
</dbReference>
<gene>
    <name evidence="7 10" type="primary">gloB</name>
    <name evidence="10" type="ORF">D9V65_00985</name>
</gene>
<dbReference type="InterPro" id="IPR050110">
    <property type="entry name" value="Glyoxalase_II_hydrolase"/>
</dbReference>
<dbReference type="SUPFAM" id="SSF56281">
    <property type="entry name" value="Metallo-hydrolase/oxidoreductase"/>
    <property type="match status" value="1"/>
</dbReference>
<dbReference type="PANTHER" id="PTHR43705:SF1">
    <property type="entry name" value="HYDROXYACYLGLUTATHIONE HYDROLASE GLOB"/>
    <property type="match status" value="1"/>
</dbReference>
<evidence type="ECO:0000313" key="11">
    <source>
        <dbReference type="Proteomes" id="UP000298677"/>
    </source>
</evidence>
<dbReference type="OrthoDB" id="9802248at2"/>
<feature type="binding site" evidence="7">
    <location>
        <position position="83"/>
    </location>
    <ligand>
        <name>Zn(2+)</name>
        <dbReference type="ChEBI" id="CHEBI:29105"/>
        <label>2</label>
    </ligand>
</feature>
<dbReference type="InterPro" id="IPR017782">
    <property type="entry name" value="Hydroxyacylglutathione_Hdrlase"/>
</dbReference>
<feature type="binding site" evidence="7">
    <location>
        <position position="191"/>
    </location>
    <ligand>
        <name>Zn(2+)</name>
        <dbReference type="ChEBI" id="CHEBI:29105"/>
        <label>2</label>
    </ligand>
</feature>
<comment type="catalytic activity">
    <reaction evidence="1 7">
        <text>an S-(2-hydroxyacyl)glutathione + H2O = a 2-hydroxy carboxylate + glutathione + H(+)</text>
        <dbReference type="Rhea" id="RHEA:21864"/>
        <dbReference type="ChEBI" id="CHEBI:15377"/>
        <dbReference type="ChEBI" id="CHEBI:15378"/>
        <dbReference type="ChEBI" id="CHEBI:57925"/>
        <dbReference type="ChEBI" id="CHEBI:58896"/>
        <dbReference type="ChEBI" id="CHEBI:71261"/>
        <dbReference type="EC" id="3.1.2.6"/>
    </reaction>
</comment>
<evidence type="ECO:0000259" key="9">
    <source>
        <dbReference type="SMART" id="SM00849"/>
    </source>
</evidence>
<dbReference type="NCBIfam" id="TIGR03413">
    <property type="entry name" value="GSH_gloB"/>
    <property type="match status" value="1"/>
</dbReference>
<comment type="subunit">
    <text evidence="7">Monomer.</text>
</comment>
<proteinExistence type="inferred from homology"/>
<feature type="binding site" evidence="7">
    <location>
        <position position="79"/>
    </location>
    <ligand>
        <name>Zn(2+)</name>
        <dbReference type="ChEBI" id="CHEBI:29105"/>
        <label>1</label>
    </ligand>
</feature>
<keyword evidence="8" id="KW-1133">Transmembrane helix</keyword>
<feature type="binding site" evidence="7">
    <location>
        <position position="153"/>
    </location>
    <ligand>
        <name>Zn(2+)</name>
        <dbReference type="ChEBI" id="CHEBI:29105"/>
        <label>1</label>
    </ligand>
</feature>
<comment type="pathway">
    <text evidence="2 7">Secondary metabolite metabolism; methylglyoxal degradation; (R)-lactate from methylglyoxal: step 2/2.</text>
</comment>
<feature type="domain" description="Metallo-beta-lactamase" evidence="9">
    <location>
        <begin position="38"/>
        <end position="191"/>
    </location>
</feature>
<evidence type="ECO:0000256" key="5">
    <source>
        <dbReference type="ARBA" id="ARBA00022801"/>
    </source>
</evidence>
<dbReference type="Proteomes" id="UP000298677">
    <property type="component" value="Chromosome"/>
</dbReference>
<comment type="cofactor">
    <cofactor evidence="7">
        <name>Zn(2+)</name>
        <dbReference type="ChEBI" id="CHEBI:29105"/>
    </cofactor>
    <text evidence="7">Binds 2 Zn(2+) ions per subunit.</text>
</comment>
<keyword evidence="5 7" id="KW-0378">Hydrolase</keyword>
<dbReference type="InterPro" id="IPR036866">
    <property type="entry name" value="RibonucZ/Hydroxyglut_hydro"/>
</dbReference>
<dbReference type="GO" id="GO:0019243">
    <property type="term" value="P:methylglyoxal catabolic process to D-lactate via S-lactoyl-glutathione"/>
    <property type="evidence" value="ECO:0007669"/>
    <property type="project" value="UniProtKB-UniRule"/>
</dbReference>
<dbReference type="HAMAP" id="MF_01374">
    <property type="entry name" value="Glyoxalase_2"/>
    <property type="match status" value="1"/>
</dbReference>
<dbReference type="Pfam" id="PF16123">
    <property type="entry name" value="HAGH_C"/>
    <property type="match status" value="1"/>
</dbReference>
<evidence type="ECO:0000256" key="6">
    <source>
        <dbReference type="ARBA" id="ARBA00022833"/>
    </source>
</evidence>
<dbReference type="InterPro" id="IPR032282">
    <property type="entry name" value="HAGH_C"/>
</dbReference>
<keyword evidence="4 7" id="KW-0479">Metal-binding</keyword>
<name>A0A4D6XZ87_9GAMM</name>
<feature type="binding site" evidence="7">
    <location>
        <position position="84"/>
    </location>
    <ligand>
        <name>Zn(2+)</name>
        <dbReference type="ChEBI" id="CHEBI:29105"/>
        <label>2</label>
    </ligand>
</feature>
<dbReference type="CDD" id="cd07723">
    <property type="entry name" value="hydroxyacylglutathione_hydrolase_MBL-fold"/>
    <property type="match status" value="1"/>
</dbReference>
<dbReference type="PANTHER" id="PTHR43705">
    <property type="entry name" value="HYDROXYACYLGLUTATHIONE HYDROLASE"/>
    <property type="match status" value="1"/>
</dbReference>
<comment type="similarity">
    <text evidence="3 7">Belongs to the metallo-beta-lactamase superfamily. Glyoxalase II family.</text>
</comment>
<keyword evidence="11" id="KW-1185">Reference proteome</keyword>
<feature type="binding site" evidence="7">
    <location>
        <position position="136"/>
    </location>
    <ligand>
        <name>Zn(2+)</name>
        <dbReference type="ChEBI" id="CHEBI:29105"/>
        <label>1</label>
    </ligand>
</feature>
<keyword evidence="8" id="KW-0812">Transmembrane</keyword>
<accession>A0A4D6XZ87</accession>
<dbReference type="EC" id="3.1.2.6" evidence="7"/>
<feature type="transmembrane region" description="Helical" evidence="8">
    <location>
        <begin position="6"/>
        <end position="22"/>
    </location>
</feature>
<evidence type="ECO:0000256" key="8">
    <source>
        <dbReference type="SAM" id="Phobius"/>
    </source>
</evidence>
<evidence type="ECO:0000256" key="3">
    <source>
        <dbReference type="ARBA" id="ARBA00006759"/>
    </source>
</evidence>
<comment type="function">
    <text evidence="7">Thiolesterase that catalyzes the hydrolysis of S-D-lactoyl-glutathione to form glutathione and D-lactic acid.</text>
</comment>
<dbReference type="GO" id="GO:0046872">
    <property type="term" value="F:metal ion binding"/>
    <property type="evidence" value="ECO:0007669"/>
    <property type="project" value="UniProtKB-KW"/>
</dbReference>
<dbReference type="Gene3D" id="3.60.15.10">
    <property type="entry name" value="Ribonuclease Z/Hydroxyacylglutathione hydrolase-like"/>
    <property type="match status" value="1"/>
</dbReference>
<sequence>MIYIYILILMYIYIYLCLKLSSKQFRCIMIFYVRSLKNNYIWILSKKENCIIVDPGESFNVLNFIKKKKLILNAILLTHYHQDHVFGVKDIILLYPNIPIYGPIETKKSGTNTYVFNNDIINIMNVNILVLHTPGHTKGHVSYFVKPYFFCGDTLFSGGCGYTKYENLLDMFNSLKLISQLQNNTAIFCSHEYTKSNIEFFCSILKKNKTLKKYLKFIENKKRTIPTILKKEKTINIFLCTYKREIKKNIFPKLNVSTFDLFRYLRIKKNNK</sequence>
<organism evidence="10 11">
    <name type="scientific">Buchnera aphidicola</name>
    <name type="common">Anoecia oenotherae</name>
    <dbReference type="NCBI Taxonomy" id="1241833"/>
    <lineage>
        <taxon>Bacteria</taxon>
        <taxon>Pseudomonadati</taxon>
        <taxon>Pseudomonadota</taxon>
        <taxon>Gammaproteobacteria</taxon>
        <taxon>Enterobacterales</taxon>
        <taxon>Erwiniaceae</taxon>
        <taxon>Buchnera</taxon>
    </lineage>
</organism>
<evidence type="ECO:0000256" key="4">
    <source>
        <dbReference type="ARBA" id="ARBA00022723"/>
    </source>
</evidence>
<reference evidence="10 11" key="1">
    <citation type="submission" date="2018-10" db="EMBL/GenBank/DDBJ databases">
        <title>Comparative functional genomics of the obligate endosymbiont Buchnera aphidicola.</title>
        <authorList>
            <person name="Chong R.A."/>
        </authorList>
    </citation>
    <scope>NUCLEOTIDE SEQUENCE [LARGE SCALE GENOMIC DNA]</scope>
    <source>
        <strain evidence="10 11">Aoe</strain>
    </source>
</reference>
<evidence type="ECO:0000256" key="2">
    <source>
        <dbReference type="ARBA" id="ARBA00004963"/>
    </source>
</evidence>
<keyword evidence="8" id="KW-0472">Membrane</keyword>
<keyword evidence="6 7" id="KW-0862">Zinc</keyword>
<dbReference type="InterPro" id="IPR001279">
    <property type="entry name" value="Metallo-B-lactamas"/>
</dbReference>
<evidence type="ECO:0000256" key="7">
    <source>
        <dbReference type="HAMAP-Rule" id="MF_01374"/>
    </source>
</evidence>
<dbReference type="InterPro" id="IPR035680">
    <property type="entry name" value="Clx_II_MBL"/>
</dbReference>
<dbReference type="AlphaFoldDB" id="A0A4D6XZ87"/>
<feature type="binding site" evidence="7">
    <location>
        <position position="81"/>
    </location>
    <ligand>
        <name>Zn(2+)</name>
        <dbReference type="ChEBI" id="CHEBI:29105"/>
        <label>1</label>
    </ligand>
</feature>
<dbReference type="EMBL" id="CP033012">
    <property type="protein sequence ID" value="QCI19320.1"/>
    <property type="molecule type" value="Genomic_DNA"/>
</dbReference>
<dbReference type="SMART" id="SM00849">
    <property type="entry name" value="Lactamase_B"/>
    <property type="match status" value="1"/>
</dbReference>